<dbReference type="RefSeq" id="WP_379563020.1">
    <property type="nucleotide sequence ID" value="NZ_JBHUMX010000041.1"/>
</dbReference>
<evidence type="ECO:0000313" key="3">
    <source>
        <dbReference type="Proteomes" id="UP001597451"/>
    </source>
</evidence>
<proteinExistence type="predicted"/>
<dbReference type="PROSITE" id="PS51482">
    <property type="entry name" value="DEGV"/>
    <property type="match status" value="1"/>
</dbReference>
<protein>
    <submittedName>
        <fullName evidence="2">DegV family protein</fullName>
    </submittedName>
</protein>
<gene>
    <name evidence="2" type="ORF">ACFSUN_15095</name>
</gene>
<evidence type="ECO:0000256" key="1">
    <source>
        <dbReference type="ARBA" id="ARBA00023121"/>
    </source>
</evidence>
<comment type="caution">
    <text evidence="2">The sequence shown here is derived from an EMBL/GenBank/DDBJ whole genome shotgun (WGS) entry which is preliminary data.</text>
</comment>
<dbReference type="NCBIfam" id="TIGR00762">
    <property type="entry name" value="DegV"/>
    <property type="match status" value="1"/>
</dbReference>
<dbReference type="Proteomes" id="UP001597451">
    <property type="component" value="Unassembled WGS sequence"/>
</dbReference>
<sequence length="283" mass="31642">MRKIILSTESGADLPTDLAAEHNIQVVPMHIIMDGKDYLDGSLPVQDIYDYYDRTKKIPSTTSTNVHEYQEFFSKINKDYPDCTIVHIGYTSKASSSFQHAVMASEEFDNLYLIDALNVTGGLTAIIMHTVKQLEQEPNIEPTKLVEKIEAIIPKSKLAFVPGSLEFLRAGGRVSNVAYLGGALLKLKPRIELIDGHLVSNKKYRGKMSSVSEKFIRDYFERHNIDRGQLYLIYSIGLEEGIKQRMEDIAKEHGFENIKWMQAGAMISTHSGPGGFGIAGVEV</sequence>
<dbReference type="Pfam" id="PF02645">
    <property type="entry name" value="DegV"/>
    <property type="match status" value="1"/>
</dbReference>
<dbReference type="PANTHER" id="PTHR33434:SF2">
    <property type="entry name" value="FATTY ACID-BINDING PROTEIN TM_1468"/>
    <property type="match status" value="1"/>
</dbReference>
<keyword evidence="1" id="KW-0446">Lipid-binding</keyword>
<organism evidence="2 3">
    <name type="scientific">Oceanobacillus kapialis</name>
    <dbReference type="NCBI Taxonomy" id="481353"/>
    <lineage>
        <taxon>Bacteria</taxon>
        <taxon>Bacillati</taxon>
        <taxon>Bacillota</taxon>
        <taxon>Bacilli</taxon>
        <taxon>Bacillales</taxon>
        <taxon>Bacillaceae</taxon>
        <taxon>Oceanobacillus</taxon>
    </lineage>
</organism>
<dbReference type="InterPro" id="IPR003797">
    <property type="entry name" value="DegV"/>
</dbReference>
<reference evidence="3" key="1">
    <citation type="journal article" date="2019" name="Int. J. Syst. Evol. Microbiol.">
        <title>The Global Catalogue of Microorganisms (GCM) 10K type strain sequencing project: providing services to taxonomists for standard genome sequencing and annotation.</title>
        <authorList>
            <consortium name="The Broad Institute Genomics Platform"/>
            <consortium name="The Broad Institute Genome Sequencing Center for Infectious Disease"/>
            <person name="Wu L."/>
            <person name="Ma J."/>
        </authorList>
    </citation>
    <scope>NUCLEOTIDE SEQUENCE [LARGE SCALE GENOMIC DNA]</scope>
    <source>
        <strain evidence="3">TISTR 1858</strain>
    </source>
</reference>
<dbReference type="InterPro" id="IPR043168">
    <property type="entry name" value="DegV_C"/>
</dbReference>
<evidence type="ECO:0000313" key="2">
    <source>
        <dbReference type="EMBL" id="MFD2630112.1"/>
    </source>
</evidence>
<dbReference type="PANTHER" id="PTHR33434">
    <property type="entry name" value="DEGV DOMAIN-CONTAINING PROTEIN DR_1986-RELATED"/>
    <property type="match status" value="1"/>
</dbReference>
<dbReference type="EMBL" id="JBHUMX010000041">
    <property type="protein sequence ID" value="MFD2630112.1"/>
    <property type="molecule type" value="Genomic_DNA"/>
</dbReference>
<keyword evidence="3" id="KW-1185">Reference proteome</keyword>
<dbReference type="Gene3D" id="3.30.1180.10">
    <property type="match status" value="1"/>
</dbReference>
<name>A0ABW5Q373_9BACI</name>
<dbReference type="Gene3D" id="3.40.50.10170">
    <property type="match status" value="1"/>
</dbReference>
<accession>A0ABW5Q373</accession>
<dbReference type="SUPFAM" id="SSF82549">
    <property type="entry name" value="DAK1/DegV-like"/>
    <property type="match status" value="1"/>
</dbReference>
<dbReference type="InterPro" id="IPR050270">
    <property type="entry name" value="DegV_domain_contain"/>
</dbReference>